<keyword evidence="11" id="KW-1185">Reference proteome</keyword>
<keyword evidence="9" id="KW-0636">Prenylation</keyword>
<dbReference type="PROSITE" id="PS51420">
    <property type="entry name" value="RHO"/>
    <property type="match status" value="1"/>
</dbReference>
<dbReference type="GO" id="GO:0035099">
    <property type="term" value="P:hemocyte migration"/>
    <property type="evidence" value="ECO:0007669"/>
    <property type="project" value="UniProtKB-ARBA"/>
</dbReference>
<dbReference type="GO" id="GO:0035006">
    <property type="term" value="P:melanization defense response"/>
    <property type="evidence" value="ECO:0007669"/>
    <property type="project" value="UniProtKB-ARBA"/>
</dbReference>
<keyword evidence="8" id="KW-0449">Lipoprotein</keyword>
<evidence type="ECO:0000256" key="2">
    <source>
        <dbReference type="ARBA" id="ARBA00010142"/>
    </source>
</evidence>
<dbReference type="InterPro" id="IPR003578">
    <property type="entry name" value="Small_GTPase_Rho"/>
</dbReference>
<dbReference type="PRINTS" id="PR00449">
    <property type="entry name" value="RASTRNSFRMNG"/>
</dbReference>
<evidence type="ECO:0000256" key="4">
    <source>
        <dbReference type="ARBA" id="ARBA00022481"/>
    </source>
</evidence>
<evidence type="ECO:0000313" key="11">
    <source>
        <dbReference type="Proteomes" id="UP001367676"/>
    </source>
</evidence>
<dbReference type="GO" id="GO:0003006">
    <property type="term" value="P:developmental process involved in reproduction"/>
    <property type="evidence" value="ECO:0007669"/>
    <property type="project" value="UniProtKB-ARBA"/>
</dbReference>
<organism evidence="10 11">
    <name type="scientific">Parthenolecanium corni</name>
    <dbReference type="NCBI Taxonomy" id="536013"/>
    <lineage>
        <taxon>Eukaryota</taxon>
        <taxon>Metazoa</taxon>
        <taxon>Ecdysozoa</taxon>
        <taxon>Arthropoda</taxon>
        <taxon>Hexapoda</taxon>
        <taxon>Insecta</taxon>
        <taxon>Pterygota</taxon>
        <taxon>Neoptera</taxon>
        <taxon>Paraneoptera</taxon>
        <taxon>Hemiptera</taxon>
        <taxon>Sternorrhyncha</taxon>
        <taxon>Coccoidea</taxon>
        <taxon>Coccidae</taxon>
        <taxon>Parthenolecanium</taxon>
    </lineage>
</organism>
<protein>
    <recommendedName>
        <fullName evidence="12">Ras-like GTP-binding protein RhoL</fullName>
    </recommendedName>
</protein>
<dbReference type="SMART" id="SM00173">
    <property type="entry name" value="RAS"/>
    <property type="match status" value="1"/>
</dbReference>
<dbReference type="SMART" id="SM00174">
    <property type="entry name" value="RHO"/>
    <property type="match status" value="1"/>
</dbReference>
<dbReference type="PROSITE" id="PS51421">
    <property type="entry name" value="RAS"/>
    <property type="match status" value="1"/>
</dbReference>
<dbReference type="NCBIfam" id="TIGR00231">
    <property type="entry name" value="small_GTP"/>
    <property type="match status" value="1"/>
</dbReference>
<evidence type="ECO:0000256" key="5">
    <source>
        <dbReference type="ARBA" id="ARBA00022741"/>
    </source>
</evidence>
<sequence>MRLPSSGFRRRERRKGVPEDALVTCHPAVDSDKKMPEEGFKNGNGIANGIIRPTNGIISNRELKITAVGDGMVGKTCLLITYTSHSFPKDYVPTVFDNYPTIIEVDDVKHNVTLWDTAGQEDYERLRPLSYPSTDCFLLCYSINNKSSFDNIFLKWYPELRHHCPNVPIILIATKSDLRGTDETLISVSEGKRMKKSIRAVKYMECSALKNEGLNEIFAEAVRCVYRKQPITKRICTLL</sequence>
<dbReference type="AlphaFoldDB" id="A0AAN9Y7E5"/>
<dbReference type="Gene3D" id="3.40.50.300">
    <property type="entry name" value="P-loop containing nucleotide triphosphate hydrolases"/>
    <property type="match status" value="1"/>
</dbReference>
<dbReference type="Pfam" id="PF00071">
    <property type="entry name" value="Ras"/>
    <property type="match status" value="1"/>
</dbReference>
<evidence type="ECO:0000256" key="9">
    <source>
        <dbReference type="ARBA" id="ARBA00023289"/>
    </source>
</evidence>
<dbReference type="InterPro" id="IPR001806">
    <property type="entry name" value="Small_GTPase"/>
</dbReference>
<dbReference type="EMBL" id="JBBCAQ010000014">
    <property type="protein sequence ID" value="KAK7598203.1"/>
    <property type="molecule type" value="Genomic_DNA"/>
</dbReference>
<reference evidence="10 11" key="1">
    <citation type="submission" date="2024-03" db="EMBL/GenBank/DDBJ databases">
        <title>Adaptation during the transition from Ophiocordyceps entomopathogen to insect associate is accompanied by gene loss and intensified selection.</title>
        <authorList>
            <person name="Ward C.M."/>
            <person name="Onetto C.A."/>
            <person name="Borneman A.R."/>
        </authorList>
    </citation>
    <scope>NUCLEOTIDE SEQUENCE [LARGE SCALE GENOMIC DNA]</scope>
    <source>
        <strain evidence="10">AWRI1</strain>
        <tissue evidence="10">Single Adult Female</tissue>
    </source>
</reference>
<dbReference type="FunFam" id="3.40.50.300:FF:000983">
    <property type="entry name" value="Rho family GTPase"/>
    <property type="match status" value="1"/>
</dbReference>
<comment type="caution">
    <text evidence="10">The sequence shown here is derived from an EMBL/GenBank/DDBJ whole genome shotgun (WGS) entry which is preliminary data.</text>
</comment>
<dbReference type="GO" id="GO:0007264">
    <property type="term" value="P:small GTPase-mediated signal transduction"/>
    <property type="evidence" value="ECO:0007669"/>
    <property type="project" value="InterPro"/>
</dbReference>
<comment type="subcellular location">
    <subcellularLocation>
        <location evidence="1">Cell membrane</location>
        <topology evidence="1">Lipid-anchor</topology>
        <orientation evidence="1">Cytoplasmic side</orientation>
    </subcellularLocation>
</comment>
<keyword evidence="4" id="KW-0488">Methylation</keyword>
<keyword evidence="3" id="KW-1003">Cell membrane</keyword>
<proteinExistence type="inferred from homology"/>
<comment type="similarity">
    <text evidence="2">Belongs to the small GTPase superfamily. Rho family.</text>
</comment>
<evidence type="ECO:0000256" key="6">
    <source>
        <dbReference type="ARBA" id="ARBA00023134"/>
    </source>
</evidence>
<dbReference type="InterPro" id="IPR005225">
    <property type="entry name" value="Small_GTP-bd"/>
</dbReference>
<dbReference type="InterPro" id="IPR027417">
    <property type="entry name" value="P-loop_NTPase"/>
</dbReference>
<evidence type="ECO:0000256" key="7">
    <source>
        <dbReference type="ARBA" id="ARBA00023136"/>
    </source>
</evidence>
<dbReference type="GO" id="GO:0022412">
    <property type="term" value="P:cellular process involved in reproduction in multicellular organism"/>
    <property type="evidence" value="ECO:0007669"/>
    <property type="project" value="UniProtKB-ARBA"/>
</dbReference>
<dbReference type="Proteomes" id="UP001367676">
    <property type="component" value="Unassembled WGS sequence"/>
</dbReference>
<name>A0AAN9Y7E5_9HEMI</name>
<dbReference type="PROSITE" id="PS51419">
    <property type="entry name" value="RAB"/>
    <property type="match status" value="1"/>
</dbReference>
<evidence type="ECO:0000256" key="1">
    <source>
        <dbReference type="ARBA" id="ARBA00004342"/>
    </source>
</evidence>
<evidence type="ECO:0000256" key="8">
    <source>
        <dbReference type="ARBA" id="ARBA00023288"/>
    </source>
</evidence>
<dbReference type="SMART" id="SM00175">
    <property type="entry name" value="RAB"/>
    <property type="match status" value="1"/>
</dbReference>
<evidence type="ECO:0000256" key="3">
    <source>
        <dbReference type="ARBA" id="ARBA00022475"/>
    </source>
</evidence>
<dbReference type="CDD" id="cd00157">
    <property type="entry name" value="Rho"/>
    <property type="match status" value="1"/>
</dbReference>
<keyword evidence="5" id="KW-0547">Nucleotide-binding</keyword>
<evidence type="ECO:0000313" key="10">
    <source>
        <dbReference type="EMBL" id="KAK7598203.1"/>
    </source>
</evidence>
<dbReference type="GO" id="GO:0001667">
    <property type="term" value="P:ameboidal-type cell migration"/>
    <property type="evidence" value="ECO:0007669"/>
    <property type="project" value="UniProtKB-ARBA"/>
</dbReference>
<dbReference type="GO" id="GO:0005525">
    <property type="term" value="F:GTP binding"/>
    <property type="evidence" value="ECO:0007669"/>
    <property type="project" value="UniProtKB-KW"/>
</dbReference>
<keyword evidence="7" id="KW-0472">Membrane</keyword>
<dbReference type="GO" id="GO:0005886">
    <property type="term" value="C:plasma membrane"/>
    <property type="evidence" value="ECO:0007669"/>
    <property type="project" value="UniProtKB-SubCell"/>
</dbReference>
<dbReference type="SUPFAM" id="SSF52540">
    <property type="entry name" value="P-loop containing nucleoside triphosphate hydrolases"/>
    <property type="match status" value="1"/>
</dbReference>
<gene>
    <name evidence="10" type="ORF">V9T40_006438</name>
</gene>
<keyword evidence="6" id="KW-0342">GTP-binding</keyword>
<dbReference type="PANTHER" id="PTHR24072">
    <property type="entry name" value="RHO FAMILY GTPASE"/>
    <property type="match status" value="1"/>
</dbReference>
<evidence type="ECO:0008006" key="12">
    <source>
        <dbReference type="Google" id="ProtNLM"/>
    </source>
</evidence>
<accession>A0AAN9Y7E5</accession>
<dbReference type="GO" id="GO:0003924">
    <property type="term" value="F:GTPase activity"/>
    <property type="evidence" value="ECO:0007669"/>
    <property type="project" value="InterPro"/>
</dbReference>